<name>B4NFK1_DROWI</name>
<feature type="domain" description="HORMA" evidence="1">
    <location>
        <begin position="6"/>
        <end position="200"/>
    </location>
</feature>
<keyword evidence="3" id="KW-1185">Reference proteome</keyword>
<dbReference type="OrthoDB" id="21254at2759"/>
<evidence type="ECO:0000313" key="3">
    <source>
        <dbReference type="Proteomes" id="UP000007798"/>
    </source>
</evidence>
<sequence>MQIDSETLADINLEAIEIIVNHILYLRGIYPTQIFKKRRMYNTPVFVSIFPPLNSYIAGILKSARELLLKEVLQCFEIIVYRTEENVETIVESYKLDIKQGSFDKTKDPHLMEYEQQLRAALYKMAERLKPLPKLDKKCLFKIQLHTTQTAFVQLSHVAQHQEFPWIQTENSVGRSDVKYSLLPLANVDQVVGLKMQAYILS</sequence>
<organism evidence="2 3">
    <name type="scientific">Drosophila willistoni</name>
    <name type="common">Fruit fly</name>
    <dbReference type="NCBI Taxonomy" id="7260"/>
    <lineage>
        <taxon>Eukaryota</taxon>
        <taxon>Metazoa</taxon>
        <taxon>Ecdysozoa</taxon>
        <taxon>Arthropoda</taxon>
        <taxon>Hexapoda</taxon>
        <taxon>Insecta</taxon>
        <taxon>Pterygota</taxon>
        <taxon>Neoptera</taxon>
        <taxon>Endopterygota</taxon>
        <taxon>Diptera</taxon>
        <taxon>Brachycera</taxon>
        <taxon>Muscomorpha</taxon>
        <taxon>Ephydroidea</taxon>
        <taxon>Drosophilidae</taxon>
        <taxon>Drosophila</taxon>
        <taxon>Sophophora</taxon>
    </lineage>
</organism>
<accession>B4NFK1</accession>
<dbReference type="GO" id="GO:0016035">
    <property type="term" value="C:zeta DNA polymerase complex"/>
    <property type="evidence" value="ECO:0007669"/>
    <property type="project" value="EnsemblMetazoa"/>
</dbReference>
<protein>
    <recommendedName>
        <fullName evidence="1">HORMA domain-containing protein</fullName>
    </recommendedName>
</protein>
<dbReference type="InterPro" id="IPR045091">
    <property type="entry name" value="Mad2-like"/>
</dbReference>
<dbReference type="InterPro" id="IPR003511">
    <property type="entry name" value="HORMA_dom"/>
</dbReference>
<dbReference type="PhylomeDB" id="B4NFK1"/>
<dbReference type="OMA" id="QYQEFPW"/>
<reference evidence="2 3" key="1">
    <citation type="journal article" date="2007" name="Nature">
        <title>Evolution of genes and genomes on the Drosophila phylogeny.</title>
        <authorList>
            <consortium name="Drosophila 12 Genomes Consortium"/>
            <person name="Clark A.G."/>
            <person name="Eisen M.B."/>
            <person name="Smith D.R."/>
            <person name="Bergman C.M."/>
            <person name="Oliver B."/>
            <person name="Markow T.A."/>
            <person name="Kaufman T.C."/>
            <person name="Kellis M."/>
            <person name="Gelbart W."/>
            <person name="Iyer V.N."/>
            <person name="Pollard D.A."/>
            <person name="Sackton T.B."/>
            <person name="Larracuente A.M."/>
            <person name="Singh N.D."/>
            <person name="Abad J.P."/>
            <person name="Abt D.N."/>
            <person name="Adryan B."/>
            <person name="Aguade M."/>
            <person name="Akashi H."/>
            <person name="Anderson W.W."/>
            <person name="Aquadro C.F."/>
            <person name="Ardell D.H."/>
            <person name="Arguello R."/>
            <person name="Artieri C.G."/>
            <person name="Barbash D.A."/>
            <person name="Barker D."/>
            <person name="Barsanti P."/>
            <person name="Batterham P."/>
            <person name="Batzoglou S."/>
            <person name="Begun D."/>
            <person name="Bhutkar A."/>
            <person name="Blanco E."/>
            <person name="Bosak S.A."/>
            <person name="Bradley R.K."/>
            <person name="Brand A.D."/>
            <person name="Brent M.R."/>
            <person name="Brooks A.N."/>
            <person name="Brown R.H."/>
            <person name="Butlin R.K."/>
            <person name="Caggese C."/>
            <person name="Calvi B.R."/>
            <person name="Bernardo de Carvalho A."/>
            <person name="Caspi A."/>
            <person name="Castrezana S."/>
            <person name="Celniker S.E."/>
            <person name="Chang J.L."/>
            <person name="Chapple C."/>
            <person name="Chatterji S."/>
            <person name="Chinwalla A."/>
            <person name="Civetta A."/>
            <person name="Clifton S.W."/>
            <person name="Comeron J.M."/>
            <person name="Costello J.C."/>
            <person name="Coyne J.A."/>
            <person name="Daub J."/>
            <person name="David R.G."/>
            <person name="Delcher A.L."/>
            <person name="Delehaunty K."/>
            <person name="Do C.B."/>
            <person name="Ebling H."/>
            <person name="Edwards K."/>
            <person name="Eickbush T."/>
            <person name="Evans J.D."/>
            <person name="Filipski A."/>
            <person name="Findeiss S."/>
            <person name="Freyhult E."/>
            <person name="Fulton L."/>
            <person name="Fulton R."/>
            <person name="Garcia A.C."/>
            <person name="Gardiner A."/>
            <person name="Garfield D.A."/>
            <person name="Garvin B.E."/>
            <person name="Gibson G."/>
            <person name="Gilbert D."/>
            <person name="Gnerre S."/>
            <person name="Godfrey J."/>
            <person name="Good R."/>
            <person name="Gotea V."/>
            <person name="Gravely B."/>
            <person name="Greenberg A.J."/>
            <person name="Griffiths-Jones S."/>
            <person name="Gross S."/>
            <person name="Guigo R."/>
            <person name="Gustafson E.A."/>
            <person name="Haerty W."/>
            <person name="Hahn M.W."/>
            <person name="Halligan D.L."/>
            <person name="Halpern A.L."/>
            <person name="Halter G.M."/>
            <person name="Han M.V."/>
            <person name="Heger A."/>
            <person name="Hillier L."/>
            <person name="Hinrichs A.S."/>
            <person name="Holmes I."/>
            <person name="Hoskins R.A."/>
            <person name="Hubisz M.J."/>
            <person name="Hultmark D."/>
            <person name="Huntley M.A."/>
            <person name="Jaffe D.B."/>
            <person name="Jagadeeshan S."/>
            <person name="Jeck W.R."/>
            <person name="Johnson J."/>
            <person name="Jones C.D."/>
            <person name="Jordan W.C."/>
            <person name="Karpen G.H."/>
            <person name="Kataoka E."/>
            <person name="Keightley P.D."/>
            <person name="Kheradpour P."/>
            <person name="Kirkness E.F."/>
            <person name="Koerich L.B."/>
            <person name="Kristiansen K."/>
            <person name="Kudrna D."/>
            <person name="Kulathinal R.J."/>
            <person name="Kumar S."/>
            <person name="Kwok R."/>
            <person name="Lander E."/>
            <person name="Langley C.H."/>
            <person name="Lapoint R."/>
            <person name="Lazzaro B.P."/>
            <person name="Lee S.J."/>
            <person name="Levesque L."/>
            <person name="Li R."/>
            <person name="Lin C.F."/>
            <person name="Lin M.F."/>
            <person name="Lindblad-Toh K."/>
            <person name="Llopart A."/>
            <person name="Long M."/>
            <person name="Low L."/>
            <person name="Lozovsky E."/>
            <person name="Lu J."/>
            <person name="Luo M."/>
            <person name="Machado C.A."/>
            <person name="Makalowski W."/>
            <person name="Marzo M."/>
            <person name="Matsuda M."/>
            <person name="Matzkin L."/>
            <person name="McAllister B."/>
            <person name="McBride C.S."/>
            <person name="McKernan B."/>
            <person name="McKernan K."/>
            <person name="Mendez-Lago M."/>
            <person name="Minx P."/>
            <person name="Mollenhauer M.U."/>
            <person name="Montooth K."/>
            <person name="Mount S.M."/>
            <person name="Mu X."/>
            <person name="Myers E."/>
            <person name="Negre B."/>
            <person name="Newfeld S."/>
            <person name="Nielsen R."/>
            <person name="Noor M.A."/>
            <person name="O'Grady P."/>
            <person name="Pachter L."/>
            <person name="Papaceit M."/>
            <person name="Parisi M.J."/>
            <person name="Parisi M."/>
            <person name="Parts L."/>
            <person name="Pedersen J.S."/>
            <person name="Pesole G."/>
            <person name="Phillippy A.M."/>
            <person name="Ponting C.P."/>
            <person name="Pop M."/>
            <person name="Porcelli D."/>
            <person name="Powell J.R."/>
            <person name="Prohaska S."/>
            <person name="Pruitt K."/>
            <person name="Puig M."/>
            <person name="Quesneville H."/>
            <person name="Ram K.R."/>
            <person name="Rand D."/>
            <person name="Rasmussen M.D."/>
            <person name="Reed L.K."/>
            <person name="Reenan R."/>
            <person name="Reily A."/>
            <person name="Remington K.A."/>
            <person name="Rieger T.T."/>
            <person name="Ritchie M.G."/>
            <person name="Robin C."/>
            <person name="Rogers Y.H."/>
            <person name="Rohde C."/>
            <person name="Rozas J."/>
            <person name="Rubenfield M.J."/>
            <person name="Ruiz A."/>
            <person name="Russo S."/>
            <person name="Salzberg S.L."/>
            <person name="Sanchez-Gracia A."/>
            <person name="Saranga D.J."/>
            <person name="Sato H."/>
            <person name="Schaeffer S.W."/>
            <person name="Schatz M.C."/>
            <person name="Schlenke T."/>
            <person name="Schwartz R."/>
            <person name="Segarra C."/>
            <person name="Singh R.S."/>
            <person name="Sirot L."/>
            <person name="Sirota M."/>
            <person name="Sisneros N.B."/>
            <person name="Smith C.D."/>
            <person name="Smith T.F."/>
            <person name="Spieth J."/>
            <person name="Stage D.E."/>
            <person name="Stark A."/>
            <person name="Stephan W."/>
            <person name="Strausberg R.L."/>
            <person name="Strempel S."/>
            <person name="Sturgill D."/>
            <person name="Sutton G."/>
            <person name="Sutton G.G."/>
            <person name="Tao W."/>
            <person name="Teichmann S."/>
            <person name="Tobari Y.N."/>
            <person name="Tomimura Y."/>
            <person name="Tsolas J.M."/>
            <person name="Valente V.L."/>
            <person name="Venter E."/>
            <person name="Venter J.C."/>
            <person name="Vicario S."/>
            <person name="Vieira F.G."/>
            <person name="Vilella A.J."/>
            <person name="Villasante A."/>
            <person name="Walenz B."/>
            <person name="Wang J."/>
            <person name="Wasserman M."/>
            <person name="Watts T."/>
            <person name="Wilson D."/>
            <person name="Wilson R.K."/>
            <person name="Wing R.A."/>
            <person name="Wolfner M.F."/>
            <person name="Wong A."/>
            <person name="Wong G.K."/>
            <person name="Wu C.I."/>
            <person name="Wu G."/>
            <person name="Yamamoto D."/>
            <person name="Yang H.P."/>
            <person name="Yang S.P."/>
            <person name="Yorke J.A."/>
            <person name="Yoshida K."/>
            <person name="Zdobnov E."/>
            <person name="Zhang P."/>
            <person name="Zhang Y."/>
            <person name="Zimin A.V."/>
            <person name="Baldwin J."/>
            <person name="Abdouelleil A."/>
            <person name="Abdulkadir J."/>
            <person name="Abebe A."/>
            <person name="Abera B."/>
            <person name="Abreu J."/>
            <person name="Acer S.C."/>
            <person name="Aftuck L."/>
            <person name="Alexander A."/>
            <person name="An P."/>
            <person name="Anderson E."/>
            <person name="Anderson S."/>
            <person name="Arachi H."/>
            <person name="Azer M."/>
            <person name="Bachantsang P."/>
            <person name="Barry A."/>
            <person name="Bayul T."/>
            <person name="Berlin A."/>
            <person name="Bessette D."/>
            <person name="Bloom T."/>
            <person name="Blye J."/>
            <person name="Boguslavskiy L."/>
            <person name="Bonnet C."/>
            <person name="Boukhgalter B."/>
            <person name="Bourzgui I."/>
            <person name="Brown A."/>
            <person name="Cahill P."/>
            <person name="Channer S."/>
            <person name="Cheshatsang Y."/>
            <person name="Chuda L."/>
            <person name="Citroen M."/>
            <person name="Collymore A."/>
            <person name="Cooke P."/>
            <person name="Costello M."/>
            <person name="D'Aco K."/>
            <person name="Daza R."/>
            <person name="De Haan G."/>
            <person name="DeGray S."/>
            <person name="DeMaso C."/>
            <person name="Dhargay N."/>
            <person name="Dooley K."/>
            <person name="Dooley E."/>
            <person name="Doricent M."/>
            <person name="Dorje P."/>
            <person name="Dorjee K."/>
            <person name="Dupes A."/>
            <person name="Elong R."/>
            <person name="Falk J."/>
            <person name="Farina A."/>
            <person name="Faro S."/>
            <person name="Ferguson D."/>
            <person name="Fisher S."/>
            <person name="Foley C.D."/>
            <person name="Franke A."/>
            <person name="Friedrich D."/>
            <person name="Gadbois L."/>
            <person name="Gearin G."/>
            <person name="Gearin C.R."/>
            <person name="Giannoukos G."/>
            <person name="Goode T."/>
            <person name="Graham J."/>
            <person name="Grandbois E."/>
            <person name="Grewal S."/>
            <person name="Gyaltsen K."/>
            <person name="Hafez N."/>
            <person name="Hagos B."/>
            <person name="Hall J."/>
            <person name="Henson C."/>
            <person name="Hollinger A."/>
            <person name="Honan T."/>
            <person name="Huard M.D."/>
            <person name="Hughes L."/>
            <person name="Hurhula B."/>
            <person name="Husby M.E."/>
            <person name="Kamat A."/>
            <person name="Kanga B."/>
            <person name="Kashin S."/>
            <person name="Khazanovich D."/>
            <person name="Kisner P."/>
            <person name="Lance K."/>
            <person name="Lara M."/>
            <person name="Lee W."/>
            <person name="Lennon N."/>
            <person name="Letendre F."/>
            <person name="LeVine R."/>
            <person name="Lipovsky A."/>
            <person name="Liu X."/>
            <person name="Liu J."/>
            <person name="Liu S."/>
            <person name="Lokyitsang T."/>
            <person name="Lokyitsang Y."/>
            <person name="Lubonja R."/>
            <person name="Lui A."/>
            <person name="MacDonald P."/>
            <person name="Magnisalis V."/>
            <person name="Maru K."/>
            <person name="Matthews C."/>
            <person name="McCusker W."/>
            <person name="McDonough S."/>
            <person name="Mehta T."/>
            <person name="Meldrim J."/>
            <person name="Meneus L."/>
            <person name="Mihai O."/>
            <person name="Mihalev A."/>
            <person name="Mihova T."/>
            <person name="Mittelman R."/>
            <person name="Mlenga V."/>
            <person name="Montmayeur A."/>
            <person name="Mulrain L."/>
            <person name="Navidi A."/>
            <person name="Naylor J."/>
            <person name="Negash T."/>
            <person name="Nguyen T."/>
            <person name="Nguyen N."/>
            <person name="Nicol R."/>
            <person name="Norbu C."/>
            <person name="Norbu N."/>
            <person name="Novod N."/>
            <person name="O'Neill B."/>
            <person name="Osman S."/>
            <person name="Markiewicz E."/>
            <person name="Oyono O.L."/>
            <person name="Patti C."/>
            <person name="Phunkhang P."/>
            <person name="Pierre F."/>
            <person name="Priest M."/>
            <person name="Raghuraman S."/>
            <person name="Rege F."/>
            <person name="Reyes R."/>
            <person name="Rise C."/>
            <person name="Rogov P."/>
            <person name="Ross K."/>
            <person name="Ryan E."/>
            <person name="Settipalli S."/>
            <person name="Shea T."/>
            <person name="Sherpa N."/>
            <person name="Shi L."/>
            <person name="Shih D."/>
            <person name="Sparrow T."/>
            <person name="Spaulding J."/>
            <person name="Stalker J."/>
            <person name="Stange-Thomann N."/>
            <person name="Stavropoulos S."/>
            <person name="Stone C."/>
            <person name="Strader C."/>
            <person name="Tesfaye S."/>
            <person name="Thomson T."/>
            <person name="Thoulutsang Y."/>
            <person name="Thoulutsang D."/>
            <person name="Topham K."/>
            <person name="Topping I."/>
            <person name="Tsamla T."/>
            <person name="Vassiliev H."/>
            <person name="Vo A."/>
            <person name="Wangchuk T."/>
            <person name="Wangdi T."/>
            <person name="Weiand M."/>
            <person name="Wilkinson J."/>
            <person name="Wilson A."/>
            <person name="Yadav S."/>
            <person name="Young G."/>
            <person name="Yu Q."/>
            <person name="Zembek L."/>
            <person name="Zhong D."/>
            <person name="Zimmer A."/>
            <person name="Zwirko Z."/>
            <person name="Jaffe D.B."/>
            <person name="Alvarez P."/>
            <person name="Brockman W."/>
            <person name="Butler J."/>
            <person name="Chin C."/>
            <person name="Gnerre S."/>
            <person name="Grabherr M."/>
            <person name="Kleber M."/>
            <person name="Mauceli E."/>
            <person name="MacCallum I."/>
        </authorList>
    </citation>
    <scope>NUCLEOTIDE SEQUENCE [LARGE SCALE GENOMIC DNA]</scope>
    <source>
        <strain evidence="3">Tucson 14030-0811.24</strain>
    </source>
</reference>
<dbReference type="SUPFAM" id="SSF56019">
    <property type="entry name" value="The spindle assembly checkpoint protein mad2"/>
    <property type="match status" value="1"/>
</dbReference>
<dbReference type="InParanoid" id="B4NFK1"/>
<proteinExistence type="predicted"/>
<dbReference type="Proteomes" id="UP000007798">
    <property type="component" value="Unassembled WGS sequence"/>
</dbReference>
<evidence type="ECO:0000259" key="1">
    <source>
        <dbReference type="PROSITE" id="PS50815"/>
    </source>
</evidence>
<dbReference type="HOGENOM" id="CLU_050394_2_0_1"/>
<dbReference type="PANTHER" id="PTHR11842">
    <property type="entry name" value="MITOTIC SPINDLE ASSEMBLY CHECKPOINT PROTEIN MAD2"/>
    <property type="match status" value="1"/>
</dbReference>
<dbReference type="Gene3D" id="3.30.900.10">
    <property type="entry name" value="HORMA domain"/>
    <property type="match status" value="1"/>
</dbReference>
<dbReference type="EMBL" id="CH964251">
    <property type="protein sequence ID" value="EDW83068.1"/>
    <property type="molecule type" value="Genomic_DNA"/>
</dbReference>
<dbReference type="KEGG" id="dwi:6649620"/>
<dbReference type="eggNOG" id="KOG3186">
    <property type="taxonomic scope" value="Eukaryota"/>
</dbReference>
<dbReference type="PANTHER" id="PTHR11842:SF10">
    <property type="entry name" value="MITOTIC SPINDLE ASSEMBLY CHECKPOINT PROTEIN MAD2B"/>
    <property type="match status" value="1"/>
</dbReference>
<evidence type="ECO:0000313" key="2">
    <source>
        <dbReference type="EMBL" id="EDW83068.1"/>
    </source>
</evidence>
<gene>
    <name evidence="2" type="primary">Dwil\GK22510</name>
    <name evidence="2" type="ORF">Dwil_GK22510</name>
</gene>
<dbReference type="Pfam" id="PF02301">
    <property type="entry name" value="HORMA"/>
    <property type="match status" value="1"/>
</dbReference>
<dbReference type="AlphaFoldDB" id="B4NFK1"/>
<dbReference type="FunCoup" id="B4NFK1">
    <property type="interactions" value="104"/>
</dbReference>
<dbReference type="STRING" id="7260.B4NFK1"/>
<dbReference type="PROSITE" id="PS50815">
    <property type="entry name" value="HORMA"/>
    <property type="match status" value="1"/>
</dbReference>
<dbReference type="InterPro" id="IPR036570">
    <property type="entry name" value="HORMA_dom_sf"/>
</dbReference>